<sequence length="560" mass="61610">MAKKRITDQQAGYLASELAGSDDSRRQKVALQDLSRLYRTGHVLAPETAPRVEQQIVGLTDMSRDEKVIRWGLNALARVGTVQCIGSVERAIERYAAVPEIVAAGVSALARLRMGQLSGIAALGGVPPEVQMLAAMQTVDPSTLAATGLQIDIAVADPEILKLALIVVGLDRDVQHLLHPRHENGVIVRELGQHDDLIVRQYAVWAVIENHRLTLDHLGIDLDGIESQPPNVQAKLLQLAAAQVPDLVRRQTLIIQGTHLPSVEAREGLAKGLLYTHFDGLADVTLNWFEVDDAARVRVLLAEHFARYSDEQPSYREKALELVEEGGALRERVLLGAEGTTLFGEIKKAEGQAALGFLDLGGDEQAKRLEEAVKIAKRDTVLVLNATPENLGHLRTDKEAAELERQLETVRNRERDLHIVQRFAVRPRDIQRELLNNRPKILHFSGHGDAGVLAFEGETGEAVPIKGEVLADMLGIYGRLECVVLHACYSEWIAQLCAEQVDVVIGSTRGVNDRTAPLFTYAFYQALANGRPYENAFRAGQVEVRAVSEEDAARYAFFGR</sequence>
<evidence type="ECO:0000313" key="4">
    <source>
        <dbReference type="Proteomes" id="UP000032232"/>
    </source>
</evidence>
<dbReference type="Proteomes" id="UP000032232">
    <property type="component" value="Unassembled WGS sequence"/>
</dbReference>
<dbReference type="InterPro" id="IPR024983">
    <property type="entry name" value="CHAT_dom"/>
</dbReference>
<protein>
    <submittedName>
        <fullName evidence="3">CHAT domain protein</fullName>
    </submittedName>
</protein>
<name>A0A0D1CN32_9RHOB</name>
<dbReference type="RefSeq" id="WP_052500908.1">
    <property type="nucleotide sequence ID" value="NZ_FZPF01000025.1"/>
</dbReference>
<feature type="coiled-coil region" evidence="1">
    <location>
        <begin position="393"/>
        <end position="420"/>
    </location>
</feature>
<organism evidence="3 4">
    <name type="scientific">Jannaschia aquimarina</name>
    <dbReference type="NCBI Taxonomy" id="935700"/>
    <lineage>
        <taxon>Bacteria</taxon>
        <taxon>Pseudomonadati</taxon>
        <taxon>Pseudomonadota</taxon>
        <taxon>Alphaproteobacteria</taxon>
        <taxon>Rhodobacterales</taxon>
        <taxon>Roseobacteraceae</taxon>
        <taxon>Jannaschia</taxon>
    </lineage>
</organism>
<keyword evidence="1" id="KW-0175">Coiled coil</keyword>
<dbReference type="Pfam" id="PF12770">
    <property type="entry name" value="CHAT"/>
    <property type="match status" value="1"/>
</dbReference>
<gene>
    <name evidence="3" type="ORF">jaqu_20730</name>
</gene>
<evidence type="ECO:0000313" key="3">
    <source>
        <dbReference type="EMBL" id="KIT16182.1"/>
    </source>
</evidence>
<dbReference type="EMBL" id="JYFE01000039">
    <property type="protein sequence ID" value="KIT16182.1"/>
    <property type="molecule type" value="Genomic_DNA"/>
</dbReference>
<accession>A0A0D1CN32</accession>
<comment type="caution">
    <text evidence="3">The sequence shown here is derived from an EMBL/GenBank/DDBJ whole genome shotgun (WGS) entry which is preliminary data.</text>
</comment>
<keyword evidence="4" id="KW-1185">Reference proteome</keyword>
<dbReference type="AlphaFoldDB" id="A0A0D1CN32"/>
<dbReference type="STRING" id="935700.jaqu_20730"/>
<reference evidence="3 4" key="1">
    <citation type="submission" date="2015-02" db="EMBL/GenBank/DDBJ databases">
        <title>Genome Sequence of Jannaschia aquimarina DSM28248, a member of the Roseobacter clade.</title>
        <authorList>
            <person name="Voget S."/>
            <person name="Daniel R."/>
        </authorList>
    </citation>
    <scope>NUCLEOTIDE SEQUENCE [LARGE SCALE GENOMIC DNA]</scope>
    <source>
        <strain evidence="3 4">GSW-M26</strain>
    </source>
</reference>
<evidence type="ECO:0000256" key="1">
    <source>
        <dbReference type="SAM" id="Coils"/>
    </source>
</evidence>
<dbReference type="PATRIC" id="fig|935700.4.peg.2138"/>
<evidence type="ECO:0000259" key="2">
    <source>
        <dbReference type="Pfam" id="PF12770"/>
    </source>
</evidence>
<feature type="domain" description="CHAT" evidence="2">
    <location>
        <begin position="394"/>
        <end position="550"/>
    </location>
</feature>
<proteinExistence type="predicted"/>